<sequence length="68" mass="7785">MNVSFIRKIKTNEKTGDANYHIPSSVMQVKKVLLLWWRLPSPTGSGADSMLDRNHRSAKCRKERCPEA</sequence>
<accession>A0A8S5S575</accession>
<proteinExistence type="predicted"/>
<evidence type="ECO:0000313" key="2">
    <source>
        <dbReference type="EMBL" id="DAF46078.1"/>
    </source>
</evidence>
<name>A0A8S5S575_9CAUD</name>
<protein>
    <submittedName>
        <fullName evidence="2">Uncharacterized protein</fullName>
    </submittedName>
</protein>
<reference evidence="2" key="1">
    <citation type="journal article" date="2021" name="Proc. Natl. Acad. Sci. U.S.A.">
        <title>A Catalog of Tens of Thousands of Viruses from Human Metagenomes Reveals Hidden Associations with Chronic Diseases.</title>
        <authorList>
            <person name="Tisza M.J."/>
            <person name="Buck C.B."/>
        </authorList>
    </citation>
    <scope>NUCLEOTIDE SEQUENCE</scope>
    <source>
        <strain evidence="2">Ctm7X10</strain>
    </source>
</reference>
<organism evidence="2">
    <name type="scientific">Siphoviridae sp. ctm7X10</name>
    <dbReference type="NCBI Taxonomy" id="2827929"/>
    <lineage>
        <taxon>Viruses</taxon>
        <taxon>Duplodnaviria</taxon>
        <taxon>Heunggongvirae</taxon>
        <taxon>Uroviricota</taxon>
        <taxon>Caudoviricetes</taxon>
    </lineage>
</organism>
<dbReference type="EMBL" id="BK032530">
    <property type="protein sequence ID" value="DAF46078.1"/>
    <property type="molecule type" value="Genomic_DNA"/>
</dbReference>
<feature type="region of interest" description="Disordered" evidence="1">
    <location>
        <begin position="42"/>
        <end position="68"/>
    </location>
</feature>
<evidence type="ECO:0000256" key="1">
    <source>
        <dbReference type="SAM" id="MobiDB-lite"/>
    </source>
</evidence>